<feature type="transmembrane region" description="Helical" evidence="1">
    <location>
        <begin position="36"/>
        <end position="57"/>
    </location>
</feature>
<keyword evidence="1" id="KW-0812">Transmembrane</keyword>
<proteinExistence type="predicted"/>
<evidence type="ECO:0000313" key="2">
    <source>
        <dbReference type="EMBL" id="MDN3922564.1"/>
    </source>
</evidence>
<dbReference type="RefSeq" id="WP_290360862.1">
    <property type="nucleotide sequence ID" value="NZ_JAUHHC010000005.1"/>
</dbReference>
<reference evidence="2 3" key="1">
    <citation type="submission" date="2023-06" db="EMBL/GenBank/DDBJ databases">
        <title>Pelomonas sp. PFR6 16S ribosomal RNA gene Genome sequencing and assembly.</title>
        <authorList>
            <person name="Woo H."/>
        </authorList>
    </citation>
    <scope>NUCLEOTIDE SEQUENCE [LARGE SCALE GENOMIC DNA]</scope>
    <source>
        <strain evidence="2 3">PFR6</strain>
    </source>
</reference>
<gene>
    <name evidence="2" type="ORF">QWJ38_19915</name>
</gene>
<name>A0ABT8DY52_9BURK</name>
<protein>
    <submittedName>
        <fullName evidence="2">Uncharacterized protein</fullName>
    </submittedName>
</protein>
<accession>A0ABT8DY52</accession>
<keyword evidence="3" id="KW-1185">Reference proteome</keyword>
<evidence type="ECO:0000313" key="3">
    <source>
        <dbReference type="Proteomes" id="UP001228044"/>
    </source>
</evidence>
<sequence>MKLLTRLNRSAHHHLPTGLHLLPWQLPQEGSSDPEASSFVLAVALVSVAAALVLVLAP</sequence>
<dbReference type="EMBL" id="JAUHHC010000005">
    <property type="protein sequence ID" value="MDN3922564.1"/>
    <property type="molecule type" value="Genomic_DNA"/>
</dbReference>
<keyword evidence="1" id="KW-1133">Transmembrane helix</keyword>
<keyword evidence="1" id="KW-0472">Membrane</keyword>
<comment type="caution">
    <text evidence="2">The sequence shown here is derived from an EMBL/GenBank/DDBJ whole genome shotgun (WGS) entry which is preliminary data.</text>
</comment>
<dbReference type="Proteomes" id="UP001228044">
    <property type="component" value="Unassembled WGS sequence"/>
</dbReference>
<evidence type="ECO:0000256" key="1">
    <source>
        <dbReference type="SAM" id="Phobius"/>
    </source>
</evidence>
<organism evidence="2 3">
    <name type="scientific">Roseateles violae</name>
    <dbReference type="NCBI Taxonomy" id="3058042"/>
    <lineage>
        <taxon>Bacteria</taxon>
        <taxon>Pseudomonadati</taxon>
        <taxon>Pseudomonadota</taxon>
        <taxon>Betaproteobacteria</taxon>
        <taxon>Burkholderiales</taxon>
        <taxon>Sphaerotilaceae</taxon>
        <taxon>Roseateles</taxon>
    </lineage>
</organism>